<reference evidence="3" key="1">
    <citation type="submission" date="2016-11" db="UniProtKB">
        <authorList>
            <consortium name="WormBaseParasite"/>
        </authorList>
    </citation>
    <scope>IDENTIFICATION</scope>
</reference>
<dbReference type="PANTHER" id="PTHR46967">
    <property type="entry name" value="INSULIN-LIKE GROWTH FACTOR BINDING PROTEIN,N-TERMINAL"/>
    <property type="match status" value="1"/>
</dbReference>
<protein>
    <submittedName>
        <fullName evidence="3">Ephrin_rec_like domain-containing protein</fullName>
    </submittedName>
</protein>
<evidence type="ECO:0000256" key="1">
    <source>
        <dbReference type="SAM" id="MobiDB-lite"/>
    </source>
</evidence>
<dbReference type="WBParaSite" id="maker-unitig_34771-snap-gene-0.2-mRNA-1">
    <property type="protein sequence ID" value="maker-unitig_34771-snap-gene-0.2-mRNA-1"/>
    <property type="gene ID" value="maker-unitig_34771-snap-gene-0.2"/>
</dbReference>
<keyword evidence="2" id="KW-1185">Reference proteome</keyword>
<accession>A0A1I8FHA4</accession>
<dbReference type="InterPro" id="IPR009030">
    <property type="entry name" value="Growth_fac_rcpt_cys_sf"/>
</dbReference>
<dbReference type="AlphaFoldDB" id="A0A1I8FHA4"/>
<evidence type="ECO:0000313" key="3">
    <source>
        <dbReference type="WBParaSite" id="maker-unitig_34771-snap-gene-0.2-mRNA-1"/>
    </source>
</evidence>
<dbReference type="PANTHER" id="PTHR46967:SF1">
    <property type="entry name" value="KERATIN-ASSOCIATED PROTEIN 16-1-LIKE"/>
    <property type="match status" value="1"/>
</dbReference>
<feature type="compositionally biased region" description="Basic residues" evidence="1">
    <location>
        <begin position="1"/>
        <end position="16"/>
    </location>
</feature>
<evidence type="ECO:0000313" key="2">
    <source>
        <dbReference type="Proteomes" id="UP000095280"/>
    </source>
</evidence>
<dbReference type="SMART" id="SM01411">
    <property type="entry name" value="Ephrin_rec_like"/>
    <property type="match status" value="2"/>
</dbReference>
<dbReference type="Proteomes" id="UP000095280">
    <property type="component" value="Unplaced"/>
</dbReference>
<name>A0A1I8FHA4_9PLAT</name>
<feature type="region of interest" description="Disordered" evidence="1">
    <location>
        <begin position="1"/>
        <end position="47"/>
    </location>
</feature>
<sequence length="379" mass="38931">AKAKAKAKAKATKAKAKAYSQAKAKLPRGSGGRSDRTISQSGRGTAKRQAVKTTAVCLSATKLSNDSTSSASPCSAGTYREIAPRRGRACSKCWPGSFAASSARRTAQKCAKGSMASGRLSSCTPCLPVSFISFSGSPACVQCPAGTWSKAGAAKCSKCAAGHVSPAVAAACTSCPAGKFSRPEWFDRMHAVPAAASQLRAASACTRCPSGQFSEEGSKQVQGLPTRHLSLTRRVQPNASSCDRNFALAIRSGMTKCDLCPGGGASWGEPLLQRVLGVLVLLAGPPDCGAPLPLLAEAGRHEGVPRTPPTPGLMSSTEPLVQSRPTLGVFGVATLVMMADEAALLLLLLLLLLCSERLEPGRLSKRALAGGGCSGREGM</sequence>
<organism evidence="2 3">
    <name type="scientific">Macrostomum lignano</name>
    <dbReference type="NCBI Taxonomy" id="282301"/>
    <lineage>
        <taxon>Eukaryota</taxon>
        <taxon>Metazoa</taxon>
        <taxon>Spiralia</taxon>
        <taxon>Lophotrochozoa</taxon>
        <taxon>Platyhelminthes</taxon>
        <taxon>Rhabditophora</taxon>
        <taxon>Macrostomorpha</taxon>
        <taxon>Macrostomida</taxon>
        <taxon>Macrostomidae</taxon>
        <taxon>Macrostomum</taxon>
    </lineage>
</organism>
<dbReference type="Gene3D" id="2.10.50.10">
    <property type="entry name" value="Tumor Necrosis Factor Receptor, subunit A, domain 2"/>
    <property type="match status" value="1"/>
</dbReference>
<proteinExistence type="predicted"/>
<dbReference type="SUPFAM" id="SSF57184">
    <property type="entry name" value="Growth factor receptor domain"/>
    <property type="match status" value="1"/>
</dbReference>